<evidence type="ECO:0000313" key="1">
    <source>
        <dbReference type="EMBL" id="CAK88666.1"/>
    </source>
</evidence>
<dbReference type="InParanoid" id="A0E049"/>
<dbReference type="GeneID" id="5041848"/>
<dbReference type="Proteomes" id="UP000000600">
    <property type="component" value="Unassembled WGS sequence"/>
</dbReference>
<dbReference type="EMBL" id="CT868651">
    <property type="protein sequence ID" value="CAK88666.1"/>
    <property type="molecule type" value="Genomic_DNA"/>
</dbReference>
<reference evidence="1 2" key="1">
    <citation type="journal article" date="2006" name="Nature">
        <title>Global trends of whole-genome duplications revealed by the ciliate Paramecium tetraurelia.</title>
        <authorList>
            <consortium name="Genoscope"/>
            <person name="Aury J.-M."/>
            <person name="Jaillon O."/>
            <person name="Duret L."/>
            <person name="Noel B."/>
            <person name="Jubin C."/>
            <person name="Porcel B.M."/>
            <person name="Segurens B."/>
            <person name="Daubin V."/>
            <person name="Anthouard V."/>
            <person name="Aiach N."/>
            <person name="Arnaiz O."/>
            <person name="Billaut A."/>
            <person name="Beisson J."/>
            <person name="Blanc I."/>
            <person name="Bouhouche K."/>
            <person name="Camara F."/>
            <person name="Duharcourt S."/>
            <person name="Guigo R."/>
            <person name="Gogendeau D."/>
            <person name="Katinka M."/>
            <person name="Keller A.-M."/>
            <person name="Kissmehl R."/>
            <person name="Klotz C."/>
            <person name="Koll F."/>
            <person name="Le Moue A."/>
            <person name="Lepere C."/>
            <person name="Malinsky S."/>
            <person name="Nowacki M."/>
            <person name="Nowak J.K."/>
            <person name="Plattner H."/>
            <person name="Poulain J."/>
            <person name="Ruiz F."/>
            <person name="Serrano V."/>
            <person name="Zagulski M."/>
            <person name="Dessen P."/>
            <person name="Betermier M."/>
            <person name="Weissenbach J."/>
            <person name="Scarpelli C."/>
            <person name="Schachter V."/>
            <person name="Sperling L."/>
            <person name="Meyer E."/>
            <person name="Cohen J."/>
            <person name="Wincker P."/>
        </authorList>
    </citation>
    <scope>NUCLEOTIDE SEQUENCE [LARGE SCALE GENOMIC DNA]</scope>
    <source>
        <strain evidence="1 2">Stock d4-2</strain>
    </source>
</reference>
<dbReference type="KEGG" id="ptm:GSPATT00021834001"/>
<dbReference type="RefSeq" id="XP_001456063.1">
    <property type="nucleotide sequence ID" value="XM_001456026.1"/>
</dbReference>
<sequence>MAQKKILIANLNGLNRRKFLLKIDIKSYINYWDSSQQLLLNKTQNNLFIAHRNQILIFEQSINGWKCSQSFQVSSRCSVSSIFFNFQEDELQIYSFDGYDLIDKLYIFHKQTQEQEINWVLIQKIGLYGLSGQVLGGFLDHIYFADCYGLDVYKKQNQSQYYIMYASSEFKHHTKGFFRCVHFVQNKFLLLEEDNNSIRVMKINQQQQLEFIKQIDIPALKSQKSSSNSQRRSFLTQDEKFLVIQNNEITLLIELIYA</sequence>
<gene>
    <name evidence="1" type="ORF">GSPATT00021834001</name>
</gene>
<protein>
    <recommendedName>
        <fullName evidence="3">TLDc domain-containing protein</fullName>
    </recommendedName>
</protein>
<keyword evidence="2" id="KW-1185">Reference proteome</keyword>
<name>A0E049_PARTE</name>
<dbReference type="AlphaFoldDB" id="A0E049"/>
<evidence type="ECO:0008006" key="3">
    <source>
        <dbReference type="Google" id="ProtNLM"/>
    </source>
</evidence>
<dbReference type="HOGENOM" id="CLU_071186_0_0_1"/>
<organism evidence="1 2">
    <name type="scientific">Paramecium tetraurelia</name>
    <dbReference type="NCBI Taxonomy" id="5888"/>
    <lineage>
        <taxon>Eukaryota</taxon>
        <taxon>Sar</taxon>
        <taxon>Alveolata</taxon>
        <taxon>Ciliophora</taxon>
        <taxon>Intramacronucleata</taxon>
        <taxon>Oligohymenophorea</taxon>
        <taxon>Peniculida</taxon>
        <taxon>Parameciidae</taxon>
        <taxon>Paramecium</taxon>
    </lineage>
</organism>
<evidence type="ECO:0000313" key="2">
    <source>
        <dbReference type="Proteomes" id="UP000000600"/>
    </source>
</evidence>
<accession>A0E049</accession>
<proteinExistence type="predicted"/>